<reference evidence="2 3" key="1">
    <citation type="journal article" date="2016" name="Stand. Genomic Sci.">
        <title>Complete genome sequence and genomic characterization of Microcystis panniformis FACHB 1757 by third-generation sequencing.</title>
        <authorList>
            <person name="Zhang J.Y."/>
            <person name="Guan R."/>
            <person name="Zhang H.J."/>
            <person name="Li H."/>
            <person name="Xiao P."/>
            <person name="Yu G.L."/>
            <person name="Du L."/>
            <person name="Cao D.M."/>
            <person name="Zhu B.C."/>
            <person name="Li R.H."/>
            <person name="Lu Z.H."/>
        </authorList>
    </citation>
    <scope>NUCLEOTIDE SEQUENCE [LARGE SCALE GENOMIC DNA]</scope>
    <source>
        <strain evidence="2 3">FACHB-1757</strain>
    </source>
</reference>
<dbReference type="EMBL" id="CP011339">
    <property type="protein sequence ID" value="AKV71017.1"/>
    <property type="molecule type" value="Genomic_DNA"/>
</dbReference>
<keyword evidence="3" id="KW-1185">Reference proteome</keyword>
<dbReference type="AlphaFoldDB" id="A0A0K1SA62"/>
<keyword evidence="1" id="KW-0812">Transmembrane</keyword>
<dbReference type="Proteomes" id="UP000068167">
    <property type="component" value="Chromosome"/>
</dbReference>
<organism evidence="2 3">
    <name type="scientific">Microcystis panniformis FACHB-1757</name>
    <dbReference type="NCBI Taxonomy" id="1638788"/>
    <lineage>
        <taxon>Bacteria</taxon>
        <taxon>Bacillati</taxon>
        <taxon>Cyanobacteriota</taxon>
        <taxon>Cyanophyceae</taxon>
        <taxon>Oscillatoriophycideae</taxon>
        <taxon>Chroococcales</taxon>
        <taxon>Microcystaceae</taxon>
        <taxon>Microcystis</taxon>
    </lineage>
</organism>
<name>A0A0K1SA62_9CHRO</name>
<accession>A0A0K1SA62</accession>
<evidence type="ECO:0000313" key="2">
    <source>
        <dbReference type="EMBL" id="AKV71017.1"/>
    </source>
</evidence>
<dbReference type="KEGG" id="mpk:VL20_6257"/>
<evidence type="ECO:0000256" key="1">
    <source>
        <dbReference type="SAM" id="Phobius"/>
    </source>
</evidence>
<dbReference type="PATRIC" id="fig|1638788.3.peg.6286"/>
<protein>
    <submittedName>
        <fullName evidence="2">Uncharacterized protein</fullName>
    </submittedName>
</protein>
<keyword evidence="1" id="KW-1133">Transmembrane helix</keyword>
<gene>
    <name evidence="2" type="ORF">VL20_6257</name>
</gene>
<feature type="transmembrane region" description="Helical" evidence="1">
    <location>
        <begin position="15"/>
        <end position="31"/>
    </location>
</feature>
<proteinExistence type="predicted"/>
<evidence type="ECO:0000313" key="3">
    <source>
        <dbReference type="Proteomes" id="UP000068167"/>
    </source>
</evidence>
<sequence length="41" mass="4568">MLTDENFQKCLGSDSQIPLLLGAVVGIYISINEIRKLFEAK</sequence>
<keyword evidence="1" id="KW-0472">Membrane</keyword>